<dbReference type="InterPro" id="IPR002575">
    <property type="entry name" value="Aminoglycoside_PTrfase"/>
</dbReference>
<dbReference type="Gene3D" id="3.90.1200.10">
    <property type="match status" value="1"/>
</dbReference>
<dbReference type="PANTHER" id="PTHR33540">
    <property type="entry name" value="TRNA THREONYLCARBAMOYLADENOSINE BIOSYNTHESIS PROTEIN TSAE"/>
    <property type="match status" value="1"/>
</dbReference>
<keyword evidence="1" id="KW-0547">Nucleotide-binding</keyword>
<dbReference type="SUPFAM" id="SSF56112">
    <property type="entry name" value="Protein kinase-like (PK-like)"/>
    <property type="match status" value="1"/>
</dbReference>
<feature type="domain" description="Aminoglycoside phosphotransferase" evidence="3">
    <location>
        <begin position="17"/>
        <end position="230"/>
    </location>
</feature>
<dbReference type="Pfam" id="PF01636">
    <property type="entry name" value="APH"/>
    <property type="match status" value="1"/>
</dbReference>
<dbReference type="GO" id="GO:0005524">
    <property type="term" value="F:ATP binding"/>
    <property type="evidence" value="ECO:0007669"/>
    <property type="project" value="UniProtKB-KW"/>
</dbReference>
<proteinExistence type="predicted"/>
<evidence type="ECO:0000259" key="3">
    <source>
        <dbReference type="Pfam" id="PF01636"/>
    </source>
</evidence>
<dbReference type="PANTHER" id="PTHR33540:SF1">
    <property type="entry name" value="N-ACETYLMURAMATE_N-ACETYLGLUCOSAMINE KINASE"/>
    <property type="match status" value="1"/>
</dbReference>
<dbReference type="EC" id="2.7.1.95" evidence="4"/>
<dbReference type="AlphaFoldDB" id="A0A0S4XNY1"/>
<keyword evidence="2" id="KW-0067">ATP-binding</keyword>
<gene>
    <name evidence="4" type="ORF">BN3087_410003</name>
</gene>
<evidence type="ECO:0000256" key="1">
    <source>
        <dbReference type="ARBA" id="ARBA00022741"/>
    </source>
</evidence>
<keyword evidence="4" id="KW-0808">Transferase</keyword>
<reference evidence="4" key="1">
    <citation type="submission" date="2015-11" db="EMBL/GenBank/DDBJ databases">
        <authorList>
            <person name="Zhang Y."/>
            <person name="Guo Z."/>
        </authorList>
    </citation>
    <scope>NUCLEOTIDE SEQUENCE</scope>
    <source>
        <strain evidence="4">BN30871</strain>
    </source>
</reference>
<organism evidence="4">
    <name type="scientific">Sulfurovum sp. enrichment culture clone C5</name>
    <dbReference type="NCBI Taxonomy" id="497650"/>
    <lineage>
        <taxon>Bacteria</taxon>
        <taxon>Pseudomonadati</taxon>
        <taxon>Campylobacterota</taxon>
        <taxon>Epsilonproteobacteria</taxon>
        <taxon>Campylobacterales</taxon>
        <taxon>Sulfurovaceae</taxon>
        <taxon>Sulfurovum</taxon>
        <taxon>environmental samples</taxon>
    </lineage>
</organism>
<sequence>MNQIREWLESISWKNFTIEVASSDASFRSYYRVYRDETSYILMDSSRQKESLSPFLDMQKRLFSVGVRVPQVIEKNLESGYLILEDFGSTHLLDVLNDNNKKEYYRQAIDEIVLMQKADVSGLPLYDKEFLIFEMNLCNEWYLGKHLDIHLDTQKLSILTNIIETIADEVLLQPGGVFVHRDFHSRNIMIDKNGKLGVIDFQDARCGSITYDLVSLLKDCYIEINEVARDELVLYFRDKKGLDVDDKTMIKWFDMMGLQRHIKVLGIFARLYHRDGKDGYLKDIPLTLKYVKETAKKYPQTKELLDIL</sequence>
<dbReference type="InterPro" id="IPR011009">
    <property type="entry name" value="Kinase-like_dom_sf"/>
</dbReference>
<dbReference type="Gene3D" id="3.30.200.20">
    <property type="entry name" value="Phosphorylase Kinase, domain 1"/>
    <property type="match status" value="1"/>
</dbReference>
<protein>
    <submittedName>
        <fullName evidence="4">Aminoglycoside phosphotransferase</fullName>
        <ecNumber evidence="4">2.7.1.95</ecNumber>
    </submittedName>
</protein>
<name>A0A0S4XNY1_9BACT</name>
<evidence type="ECO:0000256" key="2">
    <source>
        <dbReference type="ARBA" id="ARBA00022840"/>
    </source>
</evidence>
<dbReference type="EMBL" id="FAXN01000042">
    <property type="protein sequence ID" value="CUV65672.1"/>
    <property type="molecule type" value="Genomic_DNA"/>
</dbReference>
<dbReference type="GO" id="GO:0008910">
    <property type="term" value="F:kanamycin kinase activity"/>
    <property type="evidence" value="ECO:0007669"/>
    <property type="project" value="UniProtKB-EC"/>
</dbReference>
<accession>A0A0S4XNY1</accession>
<evidence type="ECO:0000313" key="4">
    <source>
        <dbReference type="EMBL" id="CUV65672.1"/>
    </source>
</evidence>